<feature type="region of interest" description="Disordered" evidence="4">
    <location>
        <begin position="180"/>
        <end position="199"/>
    </location>
</feature>
<keyword evidence="7" id="KW-1185">Reference proteome</keyword>
<feature type="domain" description="PPPDE" evidence="5">
    <location>
        <begin position="11"/>
        <end position="148"/>
    </location>
</feature>
<evidence type="ECO:0000256" key="4">
    <source>
        <dbReference type="SAM" id="MobiDB-lite"/>
    </source>
</evidence>
<evidence type="ECO:0000313" key="7">
    <source>
        <dbReference type="Proteomes" id="UP001396334"/>
    </source>
</evidence>
<dbReference type="Pfam" id="PF05903">
    <property type="entry name" value="Peptidase_C97"/>
    <property type="match status" value="1"/>
</dbReference>
<evidence type="ECO:0000256" key="1">
    <source>
        <dbReference type="ARBA" id="ARBA00008140"/>
    </source>
</evidence>
<proteinExistence type="inferred from homology"/>
<dbReference type="SMART" id="SM01179">
    <property type="entry name" value="DUF862"/>
    <property type="match status" value="1"/>
</dbReference>
<dbReference type="PANTHER" id="PTHR12378">
    <property type="entry name" value="DESUMOYLATING ISOPEPTIDASE"/>
    <property type="match status" value="1"/>
</dbReference>
<comment type="similarity">
    <text evidence="1">Belongs to the DeSI family.</text>
</comment>
<accession>A0ABR1ZBV7</accession>
<keyword evidence="2" id="KW-0645">Protease</keyword>
<protein>
    <recommendedName>
        <fullName evidence="5">PPPDE domain-containing protein</fullName>
    </recommendedName>
</protein>
<sequence>MGKVQNSSNETKVVLHVYDLTRINDYSYWFGLGIFHSGIEVHGKEYGFGAHDFSTSGVFVVEPKSCPRFAYRCSISFGSINMPMSEFRALIEKMASRYRGNSYHLIYKNCNHFTDDLVHKLIGKNIPGWVNRLARLGAFFSCILPRSLRVTKVKVPEYETEDEAKTPSTVTLCYSDVSHGTLKKGGFQKKDNTEEEKLLLSPKAGNSDIDIVKEAERDYREA</sequence>
<evidence type="ECO:0000256" key="3">
    <source>
        <dbReference type="ARBA" id="ARBA00022801"/>
    </source>
</evidence>
<comment type="caution">
    <text evidence="6">The sequence shown here is derived from an EMBL/GenBank/DDBJ whole genome shotgun (WGS) entry which is preliminary data.</text>
</comment>
<dbReference type="PROSITE" id="PS51858">
    <property type="entry name" value="PPPDE"/>
    <property type="match status" value="1"/>
</dbReference>
<dbReference type="Gene3D" id="3.90.1720.30">
    <property type="entry name" value="PPPDE domains"/>
    <property type="match status" value="1"/>
</dbReference>
<evidence type="ECO:0000256" key="2">
    <source>
        <dbReference type="ARBA" id="ARBA00022670"/>
    </source>
</evidence>
<dbReference type="PANTHER" id="PTHR12378:SF80">
    <property type="entry name" value="IP06716P-RELATED"/>
    <property type="match status" value="1"/>
</dbReference>
<dbReference type="EMBL" id="JBBPBN010001677">
    <property type="protein sequence ID" value="KAK8477779.1"/>
    <property type="molecule type" value="Genomic_DNA"/>
</dbReference>
<dbReference type="Proteomes" id="UP001396334">
    <property type="component" value="Unassembled WGS sequence"/>
</dbReference>
<feature type="compositionally biased region" description="Basic and acidic residues" evidence="4">
    <location>
        <begin position="188"/>
        <end position="198"/>
    </location>
</feature>
<evidence type="ECO:0000259" key="5">
    <source>
        <dbReference type="PROSITE" id="PS51858"/>
    </source>
</evidence>
<name>A0ABR1ZBV7_9ROSI</name>
<evidence type="ECO:0000313" key="6">
    <source>
        <dbReference type="EMBL" id="KAK8477779.1"/>
    </source>
</evidence>
<organism evidence="6 7">
    <name type="scientific">Hibiscus sabdariffa</name>
    <name type="common">roselle</name>
    <dbReference type="NCBI Taxonomy" id="183260"/>
    <lineage>
        <taxon>Eukaryota</taxon>
        <taxon>Viridiplantae</taxon>
        <taxon>Streptophyta</taxon>
        <taxon>Embryophyta</taxon>
        <taxon>Tracheophyta</taxon>
        <taxon>Spermatophyta</taxon>
        <taxon>Magnoliopsida</taxon>
        <taxon>eudicotyledons</taxon>
        <taxon>Gunneridae</taxon>
        <taxon>Pentapetalae</taxon>
        <taxon>rosids</taxon>
        <taxon>malvids</taxon>
        <taxon>Malvales</taxon>
        <taxon>Malvaceae</taxon>
        <taxon>Malvoideae</taxon>
        <taxon>Hibiscus</taxon>
    </lineage>
</organism>
<dbReference type="InterPro" id="IPR042266">
    <property type="entry name" value="PPPDE_sf"/>
</dbReference>
<dbReference type="InterPro" id="IPR008580">
    <property type="entry name" value="PPPDE_dom"/>
</dbReference>
<keyword evidence="3" id="KW-0378">Hydrolase</keyword>
<gene>
    <name evidence="6" type="ORF">V6N11_060051</name>
</gene>
<reference evidence="6 7" key="1">
    <citation type="journal article" date="2024" name="G3 (Bethesda)">
        <title>Genome assembly of Hibiscus sabdariffa L. provides insights into metabolisms of medicinal natural products.</title>
        <authorList>
            <person name="Kim T."/>
        </authorList>
    </citation>
    <scope>NUCLEOTIDE SEQUENCE [LARGE SCALE GENOMIC DNA]</scope>
    <source>
        <strain evidence="6">TK-2024</strain>
        <tissue evidence="6">Old leaves</tissue>
    </source>
</reference>